<dbReference type="STRING" id="1766.XA26_01380"/>
<gene>
    <name evidence="1" type="ORF">XA26_01380</name>
</gene>
<sequence length="53" mass="5802">MCALPQTERVEPGEHVECRVYQCYGMAECPGDVGVGETGERQQAYPHVSYLAG</sequence>
<evidence type="ECO:0000313" key="1">
    <source>
        <dbReference type="EMBL" id="ALI24004.1"/>
    </source>
</evidence>
<dbReference type="AlphaFoldDB" id="A0A0N9X6J6"/>
<accession>A0A0N9X6J6</accession>
<dbReference type="EMBL" id="CP011269">
    <property type="protein sequence ID" value="ALI24004.1"/>
    <property type="molecule type" value="Genomic_DNA"/>
</dbReference>
<name>A0A0N9X6J6_MYCFO</name>
<organism evidence="1 2">
    <name type="scientific">Mycolicibacterium fortuitum</name>
    <name type="common">Mycobacterium fortuitum</name>
    <dbReference type="NCBI Taxonomy" id="1766"/>
    <lineage>
        <taxon>Bacteria</taxon>
        <taxon>Bacillati</taxon>
        <taxon>Actinomycetota</taxon>
        <taxon>Actinomycetes</taxon>
        <taxon>Mycobacteriales</taxon>
        <taxon>Mycobacteriaceae</taxon>
        <taxon>Mycolicibacterium</taxon>
    </lineage>
</organism>
<keyword evidence="2" id="KW-1185">Reference proteome</keyword>
<reference evidence="1 2" key="1">
    <citation type="journal article" date="2015" name="MBio">
        <title>Enzymatic Degradation of Phenazines Can Generate Energy and Protect Sensitive Organisms from Toxicity.</title>
        <authorList>
            <person name="Costa K.C."/>
            <person name="Bergkessel M."/>
            <person name="Saunders S."/>
            <person name="Korlach J."/>
            <person name="Newman D.K."/>
        </authorList>
    </citation>
    <scope>NUCLEOTIDE SEQUENCE [LARGE SCALE GENOMIC DNA]</scope>
    <source>
        <strain evidence="1 2">CT6</strain>
    </source>
</reference>
<evidence type="ECO:0000313" key="2">
    <source>
        <dbReference type="Proteomes" id="UP000057134"/>
    </source>
</evidence>
<protein>
    <submittedName>
        <fullName evidence="1">Uncharacterized protein</fullName>
    </submittedName>
</protein>
<dbReference type="PATRIC" id="fig|1766.6.peg.134"/>
<dbReference type="KEGG" id="mft:XA26_01380"/>
<dbReference type="Proteomes" id="UP000057134">
    <property type="component" value="Chromosome"/>
</dbReference>
<proteinExistence type="predicted"/>